<organism evidence="2 3">
    <name type="scientific">Rhizobium setariae</name>
    <dbReference type="NCBI Taxonomy" id="2801340"/>
    <lineage>
        <taxon>Bacteria</taxon>
        <taxon>Pseudomonadati</taxon>
        <taxon>Pseudomonadota</taxon>
        <taxon>Alphaproteobacteria</taxon>
        <taxon>Hyphomicrobiales</taxon>
        <taxon>Rhizobiaceae</taxon>
        <taxon>Rhizobium/Agrobacterium group</taxon>
        <taxon>Rhizobium</taxon>
    </lineage>
</organism>
<feature type="region of interest" description="Disordered" evidence="1">
    <location>
        <begin position="1"/>
        <end position="23"/>
    </location>
</feature>
<protein>
    <submittedName>
        <fullName evidence="2">Uncharacterized protein</fullName>
    </submittedName>
</protein>
<keyword evidence="3" id="KW-1185">Reference proteome</keyword>
<comment type="caution">
    <text evidence="2">The sequence shown here is derived from an EMBL/GenBank/DDBJ whole genome shotgun (WGS) entry which is preliminary data.</text>
</comment>
<proteinExistence type="predicted"/>
<dbReference type="Proteomes" id="UP000633219">
    <property type="component" value="Unassembled WGS sequence"/>
</dbReference>
<name>A0A937CQK0_9HYPH</name>
<dbReference type="AlphaFoldDB" id="A0A937CQK0"/>
<dbReference type="EMBL" id="JAEQNC010000010">
    <property type="protein sequence ID" value="MBL0374018.1"/>
    <property type="molecule type" value="Genomic_DNA"/>
</dbReference>
<gene>
    <name evidence="2" type="ORF">JJB09_18515</name>
</gene>
<accession>A0A937CQK0</accession>
<evidence type="ECO:0000256" key="1">
    <source>
        <dbReference type="SAM" id="MobiDB-lite"/>
    </source>
</evidence>
<sequence>MGEVVGFPGHVSRDVTHVTRDEPNNEIPAEARLRFAQLIGSIMVIVDDVKELSPDNFNYVWDLARTHECNSGRAGLAADMLFELLEEMASNWGGAA</sequence>
<reference evidence="2" key="1">
    <citation type="submission" date="2021-01" db="EMBL/GenBank/DDBJ databases">
        <title>Rhizobium sp. strain KVB221 16S ribosomal RNA gene Genome sequencing and assembly.</title>
        <authorList>
            <person name="Kang M."/>
        </authorList>
    </citation>
    <scope>NUCLEOTIDE SEQUENCE</scope>
    <source>
        <strain evidence="2">KVB221</strain>
    </source>
</reference>
<evidence type="ECO:0000313" key="3">
    <source>
        <dbReference type="Proteomes" id="UP000633219"/>
    </source>
</evidence>
<feature type="compositionally biased region" description="Basic and acidic residues" evidence="1">
    <location>
        <begin position="11"/>
        <end position="23"/>
    </location>
</feature>
<dbReference type="RefSeq" id="WP_201661533.1">
    <property type="nucleotide sequence ID" value="NZ_JAEQNC010000010.1"/>
</dbReference>
<evidence type="ECO:0000313" key="2">
    <source>
        <dbReference type="EMBL" id="MBL0374018.1"/>
    </source>
</evidence>